<dbReference type="InterPro" id="IPR029021">
    <property type="entry name" value="Prot-tyrosine_phosphatase-like"/>
</dbReference>
<comment type="caution">
    <text evidence="2">The sequence shown here is derived from an EMBL/GenBank/DDBJ whole genome shotgun (WGS) entry which is preliminary data.</text>
</comment>
<organism evidence="2 3">
    <name type="scientific">Pseudocalidococcus azoricus BACA0444</name>
    <dbReference type="NCBI Taxonomy" id="2918990"/>
    <lineage>
        <taxon>Bacteria</taxon>
        <taxon>Bacillati</taxon>
        <taxon>Cyanobacteriota</taxon>
        <taxon>Cyanophyceae</taxon>
        <taxon>Acaryochloridales</taxon>
        <taxon>Thermosynechococcaceae</taxon>
        <taxon>Pseudocalidococcus</taxon>
        <taxon>Pseudocalidococcus azoricus</taxon>
    </lineage>
</organism>
<gene>
    <name evidence="2" type="ORF">RIF25_15165</name>
</gene>
<dbReference type="RefSeq" id="WP_322879353.1">
    <property type="nucleotide sequence ID" value="NZ_JAVMIP010000022.1"/>
</dbReference>
<evidence type="ECO:0000313" key="3">
    <source>
        <dbReference type="Proteomes" id="UP001268256"/>
    </source>
</evidence>
<dbReference type="GO" id="GO:0016787">
    <property type="term" value="F:hydrolase activity"/>
    <property type="evidence" value="ECO:0007669"/>
    <property type="project" value="InterPro"/>
</dbReference>
<evidence type="ECO:0000259" key="1">
    <source>
        <dbReference type="Pfam" id="PF04273"/>
    </source>
</evidence>
<dbReference type="SUPFAM" id="SSF52799">
    <property type="entry name" value="(Phosphotyrosine protein) phosphatases II"/>
    <property type="match status" value="1"/>
</dbReference>
<feature type="domain" description="Beta-lactamase hydrolase-like protein phosphatase-like" evidence="1">
    <location>
        <begin position="5"/>
        <end position="105"/>
    </location>
</feature>
<dbReference type="GO" id="GO:0016740">
    <property type="term" value="F:transferase activity"/>
    <property type="evidence" value="ECO:0007669"/>
    <property type="project" value="UniProtKB-KW"/>
</dbReference>
<sequence length="146" mass="15687">MTSIKKIAQNYAAADQLHALDFQGLMAQGYQSVINLRSPLEKGFLVNEDALVAEAGLEYRHLPLSPTKADPQAIEAVLGAIQTLPKPILIHCAAGARAGVVALIALAIEENLGHNEVFQKAQELGISLQQPQLQQFLNHYLAATPA</sequence>
<keyword evidence="2" id="KW-0808">Transferase</keyword>
<dbReference type="Pfam" id="PF04273">
    <property type="entry name" value="BLH_phosphatase"/>
    <property type="match status" value="1"/>
</dbReference>
<dbReference type="InterPro" id="IPR005939">
    <property type="entry name" value="BLH_phosphatase-like"/>
</dbReference>
<proteinExistence type="predicted"/>
<dbReference type="Proteomes" id="UP001268256">
    <property type="component" value="Unassembled WGS sequence"/>
</dbReference>
<dbReference type="Gene3D" id="3.90.190.10">
    <property type="entry name" value="Protein tyrosine phosphatase superfamily"/>
    <property type="match status" value="1"/>
</dbReference>
<name>A0AAE4FTY6_9CYAN</name>
<keyword evidence="3" id="KW-1185">Reference proteome</keyword>
<dbReference type="EMBL" id="JAVMIP010000022">
    <property type="protein sequence ID" value="MDS3862141.1"/>
    <property type="molecule type" value="Genomic_DNA"/>
</dbReference>
<dbReference type="AlphaFoldDB" id="A0AAE4FTY6"/>
<protein>
    <submittedName>
        <fullName evidence="2">Sulfur transferase domain-containing protein</fullName>
    </submittedName>
</protein>
<reference evidence="3" key="1">
    <citation type="submission" date="2023-07" db="EMBL/GenBank/DDBJ databases">
        <authorList>
            <person name="Luz R."/>
            <person name="Cordeiro R."/>
            <person name="Fonseca A."/>
            <person name="Goncalves V."/>
        </authorList>
    </citation>
    <scope>NUCLEOTIDE SEQUENCE [LARGE SCALE GENOMIC DNA]</scope>
    <source>
        <strain evidence="3">BACA0444</strain>
    </source>
</reference>
<accession>A0AAE4FTY6</accession>
<evidence type="ECO:0000313" key="2">
    <source>
        <dbReference type="EMBL" id="MDS3862141.1"/>
    </source>
</evidence>